<comment type="caution">
    <text evidence="2">The sequence shown here is derived from an EMBL/GenBank/DDBJ whole genome shotgun (WGS) entry which is preliminary data.</text>
</comment>
<dbReference type="Proteomes" id="UP001163731">
    <property type="component" value="Unassembled WGS sequence"/>
</dbReference>
<reference evidence="2" key="1">
    <citation type="submission" date="2022-10" db="EMBL/GenBank/DDBJ databases">
        <title>Chryseobacterium babae sp. nov. isolated from the gut of the beetle Oryctes rhinoceros, and Chryseobacterium kimseyorum sp. nov., isolated from a stick insect rearing cage.</title>
        <authorList>
            <person name="Shelomi M."/>
            <person name="Han C.-J."/>
            <person name="Chen W.-M."/>
            <person name="Chen H.-K."/>
            <person name="Liaw S.-J."/>
            <person name="Muhle E."/>
            <person name="Clermont D."/>
        </authorList>
    </citation>
    <scope>NUCLEOTIDE SEQUENCE</scope>
    <source>
        <strain evidence="2">09-1422</strain>
    </source>
</reference>
<dbReference type="Pfam" id="PF00535">
    <property type="entry name" value="Glycos_transf_2"/>
    <property type="match status" value="1"/>
</dbReference>
<protein>
    <submittedName>
        <fullName evidence="2">Glycosyltransferase family 2 protein</fullName>
    </submittedName>
</protein>
<dbReference type="EMBL" id="JAPDHW010000021">
    <property type="protein sequence ID" value="MCW3170512.1"/>
    <property type="molecule type" value="Genomic_DNA"/>
</dbReference>
<feature type="domain" description="Glycosyltransferase 2-like" evidence="1">
    <location>
        <begin position="8"/>
        <end position="175"/>
    </location>
</feature>
<keyword evidence="3" id="KW-1185">Reference proteome</keyword>
<dbReference type="InterPro" id="IPR029044">
    <property type="entry name" value="Nucleotide-diphossugar_trans"/>
</dbReference>
<dbReference type="PANTHER" id="PTHR43685">
    <property type="entry name" value="GLYCOSYLTRANSFERASE"/>
    <property type="match status" value="1"/>
</dbReference>
<dbReference type="PANTHER" id="PTHR43685:SF11">
    <property type="entry name" value="GLYCOSYLTRANSFERASE TAGX-RELATED"/>
    <property type="match status" value="1"/>
</dbReference>
<dbReference type="InterPro" id="IPR050834">
    <property type="entry name" value="Glycosyltransf_2"/>
</dbReference>
<dbReference type="RefSeq" id="WP_264751650.1">
    <property type="nucleotide sequence ID" value="NZ_JAPDHW010000021.1"/>
</dbReference>
<evidence type="ECO:0000313" key="2">
    <source>
        <dbReference type="EMBL" id="MCW3170512.1"/>
    </source>
</evidence>
<proteinExistence type="predicted"/>
<sequence>MDFNNNVSILLATYNSSKFLKDQLDSLINQTYQDWKLFIRDDGSTDDTIDIISGYSASDSRIVLIKDDCENLGAAKSFMQLVKIIESDFYFFCDHDDVWLRDKLETSLTVLRRESQIDTKKPFIVHSDLYVVDQNLNVVNESFWKSSGIKPNVINNKMFIQVFNFVTGCTMGFNRKARDISVDFPENIPMHDWWITLNVLMNGGKVININRPLIYYRQHNSNEVGARNVNFKYFVDRILNFQVSLNYYANHIKFLKSINGHGTFKYYLIRIYYSLIRKI</sequence>
<dbReference type="SUPFAM" id="SSF53448">
    <property type="entry name" value="Nucleotide-diphospho-sugar transferases"/>
    <property type="match status" value="1"/>
</dbReference>
<evidence type="ECO:0000313" key="3">
    <source>
        <dbReference type="Proteomes" id="UP001163731"/>
    </source>
</evidence>
<gene>
    <name evidence="2" type="ORF">OMO38_18445</name>
</gene>
<dbReference type="CDD" id="cd04196">
    <property type="entry name" value="GT_2_like_d"/>
    <property type="match status" value="1"/>
</dbReference>
<accession>A0ABT3I375</accession>
<dbReference type="InterPro" id="IPR001173">
    <property type="entry name" value="Glyco_trans_2-like"/>
</dbReference>
<dbReference type="Gene3D" id="3.90.550.10">
    <property type="entry name" value="Spore Coat Polysaccharide Biosynthesis Protein SpsA, Chain A"/>
    <property type="match status" value="1"/>
</dbReference>
<name>A0ABT3I375_9FLAO</name>
<organism evidence="2 3">
    <name type="scientific">Chryseobacterium kimseyorum</name>
    <dbReference type="NCBI Taxonomy" id="2984028"/>
    <lineage>
        <taxon>Bacteria</taxon>
        <taxon>Pseudomonadati</taxon>
        <taxon>Bacteroidota</taxon>
        <taxon>Flavobacteriia</taxon>
        <taxon>Flavobacteriales</taxon>
        <taxon>Weeksellaceae</taxon>
        <taxon>Chryseobacterium group</taxon>
        <taxon>Chryseobacterium</taxon>
    </lineage>
</organism>
<evidence type="ECO:0000259" key="1">
    <source>
        <dbReference type="Pfam" id="PF00535"/>
    </source>
</evidence>